<evidence type="ECO:0000256" key="1">
    <source>
        <dbReference type="SAM" id="SignalP"/>
    </source>
</evidence>
<keyword evidence="3" id="KW-1185">Reference proteome</keyword>
<dbReference type="HOGENOM" id="CLU_094218_0_0_6"/>
<name>Q12I57_SHEDO</name>
<keyword evidence="1" id="KW-0732">Signal</keyword>
<dbReference type="KEGG" id="sdn:Sden_3594"/>
<dbReference type="AlphaFoldDB" id="Q12I57"/>
<gene>
    <name evidence="2" type="ordered locus">Sden_3594</name>
</gene>
<feature type="signal peptide" evidence="1">
    <location>
        <begin position="1"/>
        <end position="23"/>
    </location>
</feature>
<evidence type="ECO:0000313" key="3">
    <source>
        <dbReference type="Proteomes" id="UP000001982"/>
    </source>
</evidence>
<feature type="chain" id="PRO_5004181405" evidence="1">
    <location>
        <begin position="24"/>
        <end position="246"/>
    </location>
</feature>
<accession>Q12I57</accession>
<proteinExistence type="predicted"/>
<dbReference type="OrthoDB" id="6078963at2"/>
<dbReference type="RefSeq" id="WP_011498008.1">
    <property type="nucleotide sequence ID" value="NC_007954.1"/>
</dbReference>
<organism evidence="2 3">
    <name type="scientific">Shewanella denitrificans (strain OS217 / ATCC BAA-1090 / DSM 15013)</name>
    <dbReference type="NCBI Taxonomy" id="318161"/>
    <lineage>
        <taxon>Bacteria</taxon>
        <taxon>Pseudomonadati</taxon>
        <taxon>Pseudomonadota</taxon>
        <taxon>Gammaproteobacteria</taxon>
        <taxon>Alteromonadales</taxon>
        <taxon>Shewanellaceae</taxon>
        <taxon>Shewanella</taxon>
    </lineage>
</organism>
<evidence type="ECO:0000313" key="2">
    <source>
        <dbReference type="EMBL" id="ABE56869.1"/>
    </source>
</evidence>
<dbReference type="EMBL" id="CP000302">
    <property type="protein sequence ID" value="ABE56869.1"/>
    <property type="molecule type" value="Genomic_DNA"/>
</dbReference>
<sequence>MNKKLTQCLLLSSLAAVVIRAQAEEGDARWFVSTGQDSHYVTEGRNNLAQGGIYWANALLNKAAFTGFATVARGSNSHYVEWNLGVEYLIQLSDNLESYVGYQRLETYGSHEGNLRTSDNELFSLLSYTQWDWLTPSVGYTYSTLAAGYFVELSLHSHWQLDDKFSLSPYMSQGFDFQYATEAHNGANHVQLGVEANYQWTKQLRLSAHMAHSWALEDINLEARRTGQAGNLGQTYGGLHIHWQLR</sequence>
<reference evidence="2 3" key="1">
    <citation type="submission" date="2006-03" db="EMBL/GenBank/DDBJ databases">
        <title>Complete sequence of Shewanella denitrificans OS217.</title>
        <authorList>
            <consortium name="US DOE Joint Genome Institute"/>
            <person name="Copeland A."/>
            <person name="Lucas S."/>
            <person name="Lapidus A."/>
            <person name="Barry K."/>
            <person name="Detter J.C."/>
            <person name="Glavina del Rio T."/>
            <person name="Hammon N."/>
            <person name="Israni S."/>
            <person name="Dalin E."/>
            <person name="Tice H."/>
            <person name="Pitluck S."/>
            <person name="Brettin T."/>
            <person name="Bruce D."/>
            <person name="Han C."/>
            <person name="Tapia R."/>
            <person name="Gilna P."/>
            <person name="Kiss H."/>
            <person name="Schmutz J."/>
            <person name="Larimer F."/>
            <person name="Land M."/>
            <person name="Hauser L."/>
            <person name="Kyrpides N."/>
            <person name="Lykidis A."/>
            <person name="Richardson P."/>
        </authorList>
    </citation>
    <scope>NUCLEOTIDE SEQUENCE [LARGE SCALE GENOMIC DNA]</scope>
    <source>
        <strain evidence="3">OS217 / ATCC BAA-1090 / DSM 15013</strain>
    </source>
</reference>
<dbReference type="eggNOG" id="ENOG5032UCI">
    <property type="taxonomic scope" value="Bacteria"/>
</dbReference>
<dbReference type="Proteomes" id="UP000001982">
    <property type="component" value="Chromosome"/>
</dbReference>
<protein>
    <submittedName>
        <fullName evidence="2">Uncharacterized protein</fullName>
    </submittedName>
</protein>